<dbReference type="SMART" id="SM00179">
    <property type="entry name" value="EGF_CA"/>
    <property type="match status" value="2"/>
</dbReference>
<dbReference type="SMART" id="SM00181">
    <property type="entry name" value="EGF"/>
    <property type="match status" value="3"/>
</dbReference>
<keyword evidence="6" id="KW-0677">Repeat</keyword>
<dbReference type="Pfam" id="PF13947">
    <property type="entry name" value="GUB_WAK_bind"/>
    <property type="match status" value="1"/>
</dbReference>
<dbReference type="GO" id="GO:0005509">
    <property type="term" value="F:calcium ion binding"/>
    <property type="evidence" value="ECO:0007669"/>
    <property type="project" value="InterPro"/>
</dbReference>
<dbReference type="InterPro" id="IPR001881">
    <property type="entry name" value="EGF-like_Ca-bd_dom"/>
</dbReference>
<evidence type="ECO:0000256" key="15">
    <source>
        <dbReference type="SAM" id="SignalP"/>
    </source>
</evidence>
<keyword evidence="10" id="KW-1015">Disulfide bond</keyword>
<evidence type="ECO:0000256" key="13">
    <source>
        <dbReference type="PROSITE-ProRule" id="PRU10141"/>
    </source>
</evidence>
<dbReference type="PROSITE" id="PS00010">
    <property type="entry name" value="ASX_HYDROXYL"/>
    <property type="match status" value="1"/>
</dbReference>
<keyword evidence="4" id="KW-0808">Transferase</keyword>
<dbReference type="Proteomes" id="UP001341281">
    <property type="component" value="Chromosome 01"/>
</dbReference>
<keyword evidence="3 12" id="KW-0245">EGF-like domain</keyword>
<dbReference type="PANTHER" id="PTHR27005">
    <property type="entry name" value="WALL-ASSOCIATED RECEPTOR KINASE-LIKE 21"/>
    <property type="match status" value="1"/>
</dbReference>
<feature type="chain" id="PRO_5042897876" description="Protein kinase domain-containing protein" evidence="15">
    <location>
        <begin position="28"/>
        <end position="770"/>
    </location>
</feature>
<dbReference type="PROSITE" id="PS00107">
    <property type="entry name" value="PROTEIN_KINASE_ATP"/>
    <property type="match status" value="1"/>
</dbReference>
<keyword evidence="11" id="KW-0325">Glycoprotein</keyword>
<keyword evidence="14" id="KW-0812">Transmembrane</keyword>
<gene>
    <name evidence="18" type="ORF">U9M48_005234</name>
</gene>
<name>A0AAQ3PPR5_PASNO</name>
<evidence type="ECO:0008006" key="20">
    <source>
        <dbReference type="Google" id="ProtNLM"/>
    </source>
</evidence>
<proteinExistence type="predicted"/>
<feature type="non-terminal residue" evidence="18">
    <location>
        <position position="1"/>
    </location>
</feature>
<comment type="subcellular location">
    <subcellularLocation>
        <location evidence="1">Membrane</location>
        <topology evidence="1">Single-pass type I membrane protein</topology>
    </subcellularLocation>
</comment>
<dbReference type="GO" id="GO:0030247">
    <property type="term" value="F:polysaccharide binding"/>
    <property type="evidence" value="ECO:0007669"/>
    <property type="project" value="InterPro"/>
</dbReference>
<dbReference type="EMBL" id="CP144745">
    <property type="protein sequence ID" value="WVZ54445.1"/>
    <property type="molecule type" value="Genomic_DNA"/>
</dbReference>
<evidence type="ECO:0000256" key="8">
    <source>
        <dbReference type="ARBA" id="ARBA00022777"/>
    </source>
</evidence>
<dbReference type="Pfam" id="PF07645">
    <property type="entry name" value="EGF_CA"/>
    <property type="match status" value="2"/>
</dbReference>
<dbReference type="GO" id="GO:0005524">
    <property type="term" value="F:ATP binding"/>
    <property type="evidence" value="ECO:0007669"/>
    <property type="project" value="UniProtKB-UniRule"/>
</dbReference>
<dbReference type="SUPFAM" id="SSF56112">
    <property type="entry name" value="Protein kinase-like (PK-like)"/>
    <property type="match status" value="1"/>
</dbReference>
<evidence type="ECO:0000256" key="4">
    <source>
        <dbReference type="ARBA" id="ARBA00022679"/>
    </source>
</evidence>
<dbReference type="InterPro" id="IPR011009">
    <property type="entry name" value="Kinase-like_dom_sf"/>
</dbReference>
<evidence type="ECO:0000259" key="16">
    <source>
        <dbReference type="PROSITE" id="PS50011"/>
    </source>
</evidence>
<keyword evidence="19" id="KW-1185">Reference proteome</keyword>
<dbReference type="SMART" id="SM00220">
    <property type="entry name" value="S_TKc"/>
    <property type="match status" value="1"/>
</dbReference>
<feature type="domain" description="EGF-like" evidence="17">
    <location>
        <begin position="313"/>
        <end position="355"/>
    </location>
</feature>
<dbReference type="InterPro" id="IPR000742">
    <property type="entry name" value="EGF"/>
</dbReference>
<reference evidence="18 19" key="1">
    <citation type="submission" date="2024-02" db="EMBL/GenBank/DDBJ databases">
        <title>High-quality chromosome-scale genome assembly of Pensacola bahiagrass (Paspalum notatum Flugge var. saurae).</title>
        <authorList>
            <person name="Vega J.M."/>
            <person name="Podio M."/>
            <person name="Orjuela J."/>
            <person name="Siena L.A."/>
            <person name="Pessino S.C."/>
            <person name="Combes M.C."/>
            <person name="Mariac C."/>
            <person name="Albertini E."/>
            <person name="Pupilli F."/>
            <person name="Ortiz J.P.A."/>
            <person name="Leblanc O."/>
        </authorList>
    </citation>
    <scope>NUCLEOTIDE SEQUENCE [LARGE SCALE GENOMIC DNA]</scope>
    <source>
        <strain evidence="18">R1</strain>
        <tissue evidence="18">Leaf</tissue>
    </source>
</reference>
<keyword evidence="14" id="KW-1133">Transmembrane helix</keyword>
<dbReference type="Gene3D" id="1.10.510.10">
    <property type="entry name" value="Transferase(Phosphotransferase) domain 1"/>
    <property type="match status" value="1"/>
</dbReference>
<dbReference type="PROSITE" id="PS50026">
    <property type="entry name" value="EGF_3"/>
    <property type="match status" value="1"/>
</dbReference>
<dbReference type="InterPro" id="IPR049883">
    <property type="entry name" value="NOTCH1_EGF-like"/>
</dbReference>
<keyword evidence="8" id="KW-0418">Kinase</keyword>
<evidence type="ECO:0000313" key="19">
    <source>
        <dbReference type="Proteomes" id="UP001341281"/>
    </source>
</evidence>
<evidence type="ECO:0000259" key="17">
    <source>
        <dbReference type="PROSITE" id="PS50026"/>
    </source>
</evidence>
<evidence type="ECO:0000256" key="1">
    <source>
        <dbReference type="ARBA" id="ARBA00004479"/>
    </source>
</evidence>
<evidence type="ECO:0000256" key="6">
    <source>
        <dbReference type="ARBA" id="ARBA00022737"/>
    </source>
</evidence>
<dbReference type="Pfam" id="PF00069">
    <property type="entry name" value="Pkinase"/>
    <property type="match status" value="1"/>
</dbReference>
<evidence type="ECO:0000256" key="3">
    <source>
        <dbReference type="ARBA" id="ARBA00022536"/>
    </source>
</evidence>
<feature type="transmembrane region" description="Helical" evidence="14">
    <location>
        <begin position="390"/>
        <end position="411"/>
    </location>
</feature>
<dbReference type="PROSITE" id="PS50011">
    <property type="entry name" value="PROTEIN_KINASE_DOM"/>
    <property type="match status" value="1"/>
</dbReference>
<dbReference type="PANTHER" id="PTHR27005:SF545">
    <property type="entry name" value="WALL-ASSOCIATED RECEPTOR PROTEIN KINASE FAMILY PROTEIN-RELATED"/>
    <property type="match status" value="1"/>
</dbReference>
<keyword evidence="9 13" id="KW-0067">ATP-binding</keyword>
<keyword evidence="2" id="KW-0723">Serine/threonine-protein kinase</keyword>
<evidence type="ECO:0000256" key="9">
    <source>
        <dbReference type="ARBA" id="ARBA00022840"/>
    </source>
</evidence>
<feature type="binding site" evidence="13">
    <location>
        <position position="491"/>
    </location>
    <ligand>
        <name>ATP</name>
        <dbReference type="ChEBI" id="CHEBI:30616"/>
    </ligand>
</feature>
<dbReference type="InterPro" id="IPR025287">
    <property type="entry name" value="WAK_GUB"/>
</dbReference>
<protein>
    <recommendedName>
        <fullName evidence="20">Protein kinase domain-containing protein</fullName>
    </recommendedName>
</protein>
<feature type="signal peptide" evidence="15">
    <location>
        <begin position="1"/>
        <end position="27"/>
    </location>
</feature>
<dbReference type="CDD" id="cd00054">
    <property type="entry name" value="EGF_CA"/>
    <property type="match status" value="2"/>
</dbReference>
<organism evidence="18 19">
    <name type="scientific">Paspalum notatum var. saurae</name>
    <dbReference type="NCBI Taxonomy" id="547442"/>
    <lineage>
        <taxon>Eukaryota</taxon>
        <taxon>Viridiplantae</taxon>
        <taxon>Streptophyta</taxon>
        <taxon>Embryophyta</taxon>
        <taxon>Tracheophyta</taxon>
        <taxon>Spermatophyta</taxon>
        <taxon>Magnoliopsida</taxon>
        <taxon>Liliopsida</taxon>
        <taxon>Poales</taxon>
        <taxon>Poaceae</taxon>
        <taxon>PACMAD clade</taxon>
        <taxon>Panicoideae</taxon>
        <taxon>Andropogonodae</taxon>
        <taxon>Paspaleae</taxon>
        <taxon>Paspalinae</taxon>
        <taxon>Paspalum</taxon>
    </lineage>
</organism>
<evidence type="ECO:0000256" key="7">
    <source>
        <dbReference type="ARBA" id="ARBA00022741"/>
    </source>
</evidence>
<dbReference type="InterPro" id="IPR017441">
    <property type="entry name" value="Protein_kinase_ATP_BS"/>
</dbReference>
<evidence type="ECO:0000256" key="11">
    <source>
        <dbReference type="ARBA" id="ARBA00023180"/>
    </source>
</evidence>
<comment type="caution">
    <text evidence="12">Lacks conserved residue(s) required for the propagation of feature annotation.</text>
</comment>
<evidence type="ECO:0000256" key="10">
    <source>
        <dbReference type="ARBA" id="ARBA00023157"/>
    </source>
</evidence>
<evidence type="ECO:0000256" key="12">
    <source>
        <dbReference type="PROSITE-ProRule" id="PRU00076"/>
    </source>
</evidence>
<dbReference type="PROSITE" id="PS01187">
    <property type="entry name" value="EGF_CA"/>
    <property type="match status" value="2"/>
</dbReference>
<dbReference type="InterPro" id="IPR018097">
    <property type="entry name" value="EGF_Ca-bd_CS"/>
</dbReference>
<feature type="domain" description="Protein kinase" evidence="16">
    <location>
        <begin position="463"/>
        <end position="720"/>
    </location>
</feature>
<dbReference type="SUPFAM" id="SSF57184">
    <property type="entry name" value="Growth factor receptor domain"/>
    <property type="match status" value="1"/>
</dbReference>
<evidence type="ECO:0000256" key="5">
    <source>
        <dbReference type="ARBA" id="ARBA00022729"/>
    </source>
</evidence>
<dbReference type="InterPro" id="IPR045274">
    <property type="entry name" value="WAK-like"/>
</dbReference>
<dbReference type="GO" id="GO:0004674">
    <property type="term" value="F:protein serine/threonine kinase activity"/>
    <property type="evidence" value="ECO:0007669"/>
    <property type="project" value="UniProtKB-KW"/>
</dbReference>
<evidence type="ECO:0000256" key="14">
    <source>
        <dbReference type="SAM" id="Phobius"/>
    </source>
</evidence>
<sequence length="770" mass="83549">MAKVSPLLVAAAGTGVVVALLVTATAADDGVAQALPGCSSRCGNMSIPHPFGVEAGCYLPGFNVTCSNNSELFLGDGTVQVLDISIPTSTVRINSTFAYFPGSSAAADKSIASGTWSGALAKDGPYTLAWGRNMLFAAGCNIQARLEVEPNNATSSACLVLCSDGHDDDDDDGFSFCPGFGFGRCCQAPILRLERPFSERVGNTRGSILGLDNGFGDIMAEKENNATPSCLESVRTLPAVLDWRINHTTCHGNGSSAACRSSHSFCYDGRSSVAECGHESFSFCRNTMGGGAHICRCDPGYQGNPYVPNGCKDVNECNHLDTYPCYGVCTNTDGGYKCDCSPGFSGDAYVPTGCTDIDECAHNGSCYGNCLNMNGTFECRCKSGTYESKFMLAIGCLMWFLLLVIGAPFIISKIKRYKVKRRKERYFKQNHGLLLQQLVSQNSDIGERMIITFGELEKATNNFHPSHEIGGGGHGVVYKGLLDLQVVAIKKSKIIVTILSRINHRNIVKFLGCCLETEVPLLVYEFISNGTLAHHLHVEGTISLSWDDRLRIALEISKAIAYLHSSASTQVLHRDIKSSNILLDDNLTAKVSDFGASKYIPIDRTGVTTAVQGTIGYLDPMYYYTSRLTDKSDVFSFGVLVELLTRKKPFAYRSDDGDGLVSNFSSLLAQGTLVDIIDPQIMEEEGEQVDGVARLAAKCTKLNGEDRPTMREVEMTLESLRGTKKHIDHNTKSRNKYEKEKIAAHCMPFGGLAIETSRQYTMEEEMLLSA</sequence>
<keyword evidence="14" id="KW-0472">Membrane</keyword>
<accession>A0AAQ3PPR5</accession>
<dbReference type="InterPro" id="IPR009030">
    <property type="entry name" value="Growth_fac_rcpt_cys_sf"/>
</dbReference>
<evidence type="ECO:0000313" key="18">
    <source>
        <dbReference type="EMBL" id="WVZ54445.1"/>
    </source>
</evidence>
<dbReference type="GO" id="GO:0005886">
    <property type="term" value="C:plasma membrane"/>
    <property type="evidence" value="ECO:0007669"/>
    <property type="project" value="TreeGrafter"/>
</dbReference>
<dbReference type="FunFam" id="1.10.510.10:FF:000084">
    <property type="entry name" value="Wall-associated receptor kinase 2"/>
    <property type="match status" value="1"/>
</dbReference>
<keyword evidence="5 15" id="KW-0732">Signal</keyword>
<evidence type="ECO:0000256" key="2">
    <source>
        <dbReference type="ARBA" id="ARBA00022527"/>
    </source>
</evidence>
<keyword evidence="7 13" id="KW-0547">Nucleotide-binding</keyword>
<dbReference type="InterPro" id="IPR000719">
    <property type="entry name" value="Prot_kinase_dom"/>
</dbReference>
<dbReference type="AlphaFoldDB" id="A0AAQ3PPR5"/>
<dbReference type="Gene3D" id="2.10.25.10">
    <property type="entry name" value="Laminin"/>
    <property type="match status" value="2"/>
</dbReference>
<dbReference type="GO" id="GO:0007166">
    <property type="term" value="P:cell surface receptor signaling pathway"/>
    <property type="evidence" value="ECO:0007669"/>
    <property type="project" value="InterPro"/>
</dbReference>
<dbReference type="PROSITE" id="PS00108">
    <property type="entry name" value="PROTEIN_KINASE_ST"/>
    <property type="match status" value="1"/>
</dbReference>
<dbReference type="Gene3D" id="3.30.200.20">
    <property type="entry name" value="Phosphorylase Kinase, domain 1"/>
    <property type="match status" value="1"/>
</dbReference>
<dbReference type="InterPro" id="IPR000152">
    <property type="entry name" value="EGF-type_Asp/Asn_hydroxyl_site"/>
</dbReference>
<dbReference type="InterPro" id="IPR008271">
    <property type="entry name" value="Ser/Thr_kinase_AS"/>
</dbReference>